<dbReference type="SUPFAM" id="SSF109998">
    <property type="entry name" value="Triger factor/SurA peptide-binding domain-like"/>
    <property type="match status" value="1"/>
</dbReference>
<organism evidence="4 5">
    <name type="scientific">Mesoflavibacter profundi</name>
    <dbReference type="NCBI Taxonomy" id="2708110"/>
    <lineage>
        <taxon>Bacteria</taxon>
        <taxon>Pseudomonadati</taxon>
        <taxon>Bacteroidota</taxon>
        <taxon>Flavobacteriia</taxon>
        <taxon>Flavobacteriales</taxon>
        <taxon>Flavobacteriaceae</taxon>
        <taxon>Mesoflavibacter</taxon>
    </lineage>
</organism>
<dbReference type="SUPFAM" id="SSF54534">
    <property type="entry name" value="FKBP-like"/>
    <property type="match status" value="2"/>
</dbReference>
<evidence type="ECO:0000256" key="2">
    <source>
        <dbReference type="SAM" id="Coils"/>
    </source>
</evidence>
<keyword evidence="1 4" id="KW-0413">Isomerase</keyword>
<dbReference type="EC" id="5.2.1.8" evidence="4"/>
<reference evidence="4" key="1">
    <citation type="submission" date="2022-11" db="EMBL/GenBank/DDBJ databases">
        <title>Refractory cell wall polysaccharides provide important carbon source for microbial heterotrophs in the hadal ocean.</title>
        <authorList>
            <person name="Zhu X."/>
        </authorList>
    </citation>
    <scope>NUCLEOTIDE SEQUENCE</scope>
    <source>
        <strain evidence="4">MTRN7</strain>
    </source>
</reference>
<dbReference type="InterPro" id="IPR027304">
    <property type="entry name" value="Trigger_fact/SurA_dom_sf"/>
</dbReference>
<dbReference type="Proteomes" id="UP001149142">
    <property type="component" value="Unassembled WGS sequence"/>
</dbReference>
<dbReference type="RefSeq" id="WP_270004925.1">
    <property type="nucleotide sequence ID" value="NZ_CAXQEU010000067.1"/>
</dbReference>
<dbReference type="GO" id="GO:0003755">
    <property type="term" value="F:peptidyl-prolyl cis-trans isomerase activity"/>
    <property type="evidence" value="ECO:0007669"/>
    <property type="project" value="UniProtKB-EC"/>
</dbReference>
<keyword evidence="1" id="KW-0697">Rotamase</keyword>
<dbReference type="EMBL" id="JAPFGC010000002">
    <property type="protein sequence ID" value="MDA0176169.1"/>
    <property type="molecule type" value="Genomic_DNA"/>
</dbReference>
<feature type="domain" description="PpiC" evidence="3">
    <location>
        <begin position="122"/>
        <end position="220"/>
    </location>
</feature>
<gene>
    <name evidence="4" type="ORF">OOZ35_01520</name>
</gene>
<dbReference type="InterPro" id="IPR050245">
    <property type="entry name" value="PrsA_foldase"/>
</dbReference>
<comment type="caution">
    <text evidence="4">The sequence shown here is derived from an EMBL/GenBank/DDBJ whole genome shotgun (WGS) entry which is preliminary data.</text>
</comment>
<dbReference type="Gene3D" id="3.10.50.40">
    <property type="match status" value="3"/>
</dbReference>
<dbReference type="PANTHER" id="PTHR47245:SF2">
    <property type="entry name" value="PEPTIDYL-PROLYL CIS-TRANS ISOMERASE HP_0175-RELATED"/>
    <property type="match status" value="1"/>
</dbReference>
<feature type="domain" description="PpiC" evidence="3">
    <location>
        <begin position="225"/>
        <end position="326"/>
    </location>
</feature>
<evidence type="ECO:0000313" key="5">
    <source>
        <dbReference type="Proteomes" id="UP001149142"/>
    </source>
</evidence>
<evidence type="ECO:0000259" key="3">
    <source>
        <dbReference type="PROSITE" id="PS50198"/>
    </source>
</evidence>
<dbReference type="PANTHER" id="PTHR47245">
    <property type="entry name" value="PEPTIDYLPROLYL ISOMERASE"/>
    <property type="match status" value="1"/>
</dbReference>
<feature type="coiled-coil region" evidence="2">
    <location>
        <begin position="441"/>
        <end position="469"/>
    </location>
</feature>
<keyword evidence="5" id="KW-1185">Reference proteome</keyword>
<dbReference type="Gene3D" id="1.10.4030.10">
    <property type="entry name" value="Porin chaperone SurA, peptide-binding domain"/>
    <property type="match status" value="1"/>
</dbReference>
<protein>
    <submittedName>
        <fullName evidence="4">Peptidylprolyl isomerase</fullName>
        <ecNumber evidence="4">5.2.1.8</ecNumber>
    </submittedName>
</protein>
<dbReference type="InterPro" id="IPR046357">
    <property type="entry name" value="PPIase_dom_sf"/>
</dbReference>
<dbReference type="Pfam" id="PF00639">
    <property type="entry name" value="Rotamase"/>
    <property type="match status" value="2"/>
</dbReference>
<evidence type="ECO:0000256" key="1">
    <source>
        <dbReference type="PROSITE-ProRule" id="PRU00278"/>
    </source>
</evidence>
<sequence length="647" mass="75133">MKLSNIALFTVLFFSTFLVVKAQEKQILFSVEDTPVYASEFKRVYKKNLELVKDENQKDVDNYLDLFIKYKLKIAEAKQLGLDKKPAYLREFEGYKKQLSTNFLSNNQVTEALVKEAYERLKYEVNARHILVRIDENAPESQVKLAEDEINKLRDRVITEGYDAVKSIHNGRTLFAEELGFFTAFKMVYNFETAAYQTAIGEWSQPFRTRFGFHIVNVLDKRENRGTVTVAHIMLTNNNEDKAQDAEQQITEIYKRIKQGESFEALAKQFSQDKSSSSNGGKLNPFSSGQLSSPIFEEQAFSLETIGQISEPFKSKYGFHIVKLLDRKTIDTYQNMEAEIKAQVKKDSRSSVISESRYNNLLSKYNVTVNNKDLDYFSSILNNQYYKRIWQAPKTLDSTKVLFTLGDTSYKYSDFAKYLENSQRKRQAQLPFNQLVSVHYRSFLEAKLIKYQEENLEFENEEYANILNEYRDGLLLFDLMETKIWNAAREDSLGLKNYFEANKQNYYFDKKLDVVIASSANKKDIKTVAKLLEQNKDIAQIKNQLNTEDEVNVSFIVDKVTLNHQALPSNFKAQQGVSKLFKHNNAYSVVKVNSIIPKQQKTFEEAKGKVISDFQELKEKQWLENLSKTYKVTINQDVLKQVKKDLN</sequence>
<name>A0ABT4RWG4_9FLAO</name>
<keyword evidence="2" id="KW-0175">Coiled coil</keyword>
<proteinExistence type="predicted"/>
<dbReference type="Pfam" id="PF13145">
    <property type="entry name" value="Rotamase_2"/>
    <property type="match status" value="1"/>
</dbReference>
<dbReference type="InterPro" id="IPR000297">
    <property type="entry name" value="PPIase_PpiC"/>
</dbReference>
<dbReference type="PROSITE" id="PS50198">
    <property type="entry name" value="PPIC_PPIASE_2"/>
    <property type="match status" value="2"/>
</dbReference>
<accession>A0ABT4RWG4</accession>
<evidence type="ECO:0000313" key="4">
    <source>
        <dbReference type="EMBL" id="MDA0176169.1"/>
    </source>
</evidence>